<dbReference type="InterPro" id="IPR006442">
    <property type="entry name" value="Antitoxin_Phd/YefM"/>
</dbReference>
<comment type="caution">
    <text evidence="3">The sequence shown here is derived from an EMBL/GenBank/DDBJ whole genome shotgun (WGS) entry which is preliminary data.</text>
</comment>
<dbReference type="AlphaFoldDB" id="A0A2U2DX04"/>
<dbReference type="RefSeq" id="WP_109456372.1">
    <property type="nucleotide sequence ID" value="NZ_QFBC01000001.1"/>
</dbReference>
<accession>A0A2U2DX04</accession>
<reference evidence="3 4" key="1">
    <citation type="submission" date="2018-05" db="EMBL/GenBank/DDBJ databases">
        <title>The draft genome of strain NS-104.</title>
        <authorList>
            <person name="Hang P."/>
            <person name="Jiang J."/>
        </authorList>
    </citation>
    <scope>NUCLEOTIDE SEQUENCE [LARGE SCALE GENOMIC DNA]</scope>
    <source>
        <strain evidence="3 4">NS-104</strain>
    </source>
</reference>
<dbReference type="Pfam" id="PF02604">
    <property type="entry name" value="PhdYeFM_antitox"/>
    <property type="match status" value="1"/>
</dbReference>
<proteinExistence type="inferred from homology"/>
<evidence type="ECO:0000256" key="2">
    <source>
        <dbReference type="RuleBase" id="RU362080"/>
    </source>
</evidence>
<sequence length="88" mass="9288">MSTVSLKDAKAYFSNVIDQAAAGEFVTITRHGRAAAVIVSVAAADAAKRALAKDRRSLVAHLKTFPGGFDGDDDVFVRNPAPSRTVDL</sequence>
<evidence type="ECO:0000313" key="4">
    <source>
        <dbReference type="Proteomes" id="UP000245252"/>
    </source>
</evidence>
<organism evidence="3 4">
    <name type="scientific">Metarhizobium album</name>
    <dbReference type="NCBI Taxonomy" id="2182425"/>
    <lineage>
        <taxon>Bacteria</taxon>
        <taxon>Pseudomonadati</taxon>
        <taxon>Pseudomonadota</taxon>
        <taxon>Alphaproteobacteria</taxon>
        <taxon>Hyphomicrobiales</taxon>
        <taxon>Rhizobiaceae</taxon>
        <taxon>Metarhizobium</taxon>
    </lineage>
</organism>
<dbReference type="Proteomes" id="UP000245252">
    <property type="component" value="Unassembled WGS sequence"/>
</dbReference>
<protein>
    <recommendedName>
        <fullName evidence="2">Antitoxin</fullName>
    </recommendedName>
</protein>
<gene>
    <name evidence="3" type="ORF">DEM27_01270</name>
</gene>
<evidence type="ECO:0000256" key="1">
    <source>
        <dbReference type="ARBA" id="ARBA00009981"/>
    </source>
</evidence>
<dbReference type="OrthoDB" id="517402at2"/>
<keyword evidence="4" id="KW-1185">Reference proteome</keyword>
<comment type="similarity">
    <text evidence="1 2">Belongs to the phD/YefM antitoxin family.</text>
</comment>
<dbReference type="InterPro" id="IPR036165">
    <property type="entry name" value="YefM-like_sf"/>
</dbReference>
<comment type="function">
    <text evidence="2">Antitoxin component of a type II toxin-antitoxin (TA) system.</text>
</comment>
<dbReference type="Gene3D" id="3.40.1620.10">
    <property type="entry name" value="YefM-like domain"/>
    <property type="match status" value="1"/>
</dbReference>
<name>A0A2U2DX04_9HYPH</name>
<dbReference type="NCBIfam" id="TIGR01552">
    <property type="entry name" value="phd_fam"/>
    <property type="match status" value="1"/>
</dbReference>
<dbReference type="SUPFAM" id="SSF143120">
    <property type="entry name" value="YefM-like"/>
    <property type="match status" value="1"/>
</dbReference>
<dbReference type="EMBL" id="QFBC01000001">
    <property type="protein sequence ID" value="PWE57855.1"/>
    <property type="molecule type" value="Genomic_DNA"/>
</dbReference>
<evidence type="ECO:0000313" key="3">
    <source>
        <dbReference type="EMBL" id="PWE57855.1"/>
    </source>
</evidence>